<dbReference type="InterPro" id="IPR058856">
    <property type="entry name" value="ASCC3_N"/>
</dbReference>
<feature type="non-terminal residue" evidence="3">
    <location>
        <position position="211"/>
    </location>
</feature>
<proteinExistence type="predicted"/>
<dbReference type="EMBL" id="CAXITT010000829">
    <property type="protein sequence ID" value="CAL1546562.1"/>
    <property type="molecule type" value="Genomic_DNA"/>
</dbReference>
<evidence type="ECO:0000313" key="4">
    <source>
        <dbReference type="Proteomes" id="UP001497497"/>
    </source>
</evidence>
<gene>
    <name evidence="3" type="ORF">GSLYS_00019939001</name>
</gene>
<feature type="region of interest" description="Disordered" evidence="1">
    <location>
        <begin position="147"/>
        <end position="166"/>
    </location>
</feature>
<sequence length="211" mass="22676">MPELPRLTGALRAFGTVSQADGLGHTNDLTLRKSLALEKQKERSPSWENLLGLLKKNANASHSEIAATTKQLVATAKSIVGSEESSETVECGAAFLFDVFKSVENVGQREATQLRSTFGPYPATAATKACSLVKKIVGWLPESALEELTSEREEGDGAASTEEFGHSIKFTVPYDIAENEDQVSSEDEDDASNNGSRDFDLRYTAAAATSK</sequence>
<name>A0AAV2ILJ0_LYMST</name>
<dbReference type="Proteomes" id="UP001497497">
    <property type="component" value="Unassembled WGS sequence"/>
</dbReference>
<reference evidence="3 4" key="1">
    <citation type="submission" date="2024-04" db="EMBL/GenBank/DDBJ databases">
        <authorList>
            <consortium name="Genoscope - CEA"/>
            <person name="William W."/>
        </authorList>
    </citation>
    <scope>NUCLEOTIDE SEQUENCE [LARGE SCALE GENOMIC DNA]</scope>
</reference>
<comment type="caution">
    <text evidence="3">The sequence shown here is derived from an EMBL/GenBank/DDBJ whole genome shotgun (WGS) entry which is preliminary data.</text>
</comment>
<feature type="compositionally biased region" description="Acidic residues" evidence="1">
    <location>
        <begin position="177"/>
        <end position="191"/>
    </location>
</feature>
<dbReference type="AlphaFoldDB" id="A0AAV2ILJ0"/>
<keyword evidence="4" id="KW-1185">Reference proteome</keyword>
<evidence type="ECO:0000313" key="3">
    <source>
        <dbReference type="EMBL" id="CAL1546562.1"/>
    </source>
</evidence>
<organism evidence="3 4">
    <name type="scientific">Lymnaea stagnalis</name>
    <name type="common">Great pond snail</name>
    <name type="synonym">Helix stagnalis</name>
    <dbReference type="NCBI Taxonomy" id="6523"/>
    <lineage>
        <taxon>Eukaryota</taxon>
        <taxon>Metazoa</taxon>
        <taxon>Spiralia</taxon>
        <taxon>Lophotrochozoa</taxon>
        <taxon>Mollusca</taxon>
        <taxon>Gastropoda</taxon>
        <taxon>Heterobranchia</taxon>
        <taxon>Euthyneura</taxon>
        <taxon>Panpulmonata</taxon>
        <taxon>Hygrophila</taxon>
        <taxon>Lymnaeoidea</taxon>
        <taxon>Lymnaeidae</taxon>
        <taxon>Lymnaea</taxon>
    </lineage>
</organism>
<evidence type="ECO:0000256" key="1">
    <source>
        <dbReference type="SAM" id="MobiDB-lite"/>
    </source>
</evidence>
<dbReference type="Pfam" id="PF26582">
    <property type="entry name" value="ASCC3_N"/>
    <property type="match status" value="1"/>
</dbReference>
<feature type="region of interest" description="Disordered" evidence="1">
    <location>
        <begin position="176"/>
        <end position="211"/>
    </location>
</feature>
<evidence type="ECO:0000259" key="2">
    <source>
        <dbReference type="Pfam" id="PF26582"/>
    </source>
</evidence>
<accession>A0AAV2ILJ0</accession>
<protein>
    <recommendedName>
        <fullName evidence="2">ASCC3-like N-terminal domain-containing protein</fullName>
    </recommendedName>
</protein>
<feature type="domain" description="ASCC3-like N-terminal" evidence="2">
    <location>
        <begin position="55"/>
        <end position="153"/>
    </location>
</feature>